<dbReference type="EMBL" id="BOMB01000029">
    <property type="protein sequence ID" value="GID14118.1"/>
    <property type="molecule type" value="Genomic_DNA"/>
</dbReference>
<dbReference type="AlphaFoldDB" id="A0A8J3JFU8"/>
<evidence type="ECO:0000256" key="5">
    <source>
        <dbReference type="RuleBase" id="RU003476"/>
    </source>
</evidence>
<comment type="similarity">
    <text evidence="2 5">Belongs to the Nudix hydrolase family.</text>
</comment>
<organism evidence="8 9">
    <name type="scientific">Actinocatenispora rupis</name>
    <dbReference type="NCBI Taxonomy" id="519421"/>
    <lineage>
        <taxon>Bacteria</taxon>
        <taxon>Bacillati</taxon>
        <taxon>Actinomycetota</taxon>
        <taxon>Actinomycetes</taxon>
        <taxon>Micromonosporales</taxon>
        <taxon>Micromonosporaceae</taxon>
        <taxon>Actinocatenispora</taxon>
    </lineage>
</organism>
<keyword evidence="9" id="KW-1185">Reference proteome</keyword>
<dbReference type="Gene3D" id="3.90.79.10">
    <property type="entry name" value="Nucleoside Triphosphate Pyrophosphohydrolase"/>
    <property type="match status" value="1"/>
</dbReference>
<evidence type="ECO:0000313" key="8">
    <source>
        <dbReference type="EMBL" id="GID14118.1"/>
    </source>
</evidence>
<feature type="region of interest" description="Disordered" evidence="6">
    <location>
        <begin position="102"/>
        <end position="176"/>
    </location>
</feature>
<dbReference type="InterPro" id="IPR015797">
    <property type="entry name" value="NUDIX_hydrolase-like_dom_sf"/>
</dbReference>
<dbReference type="PROSITE" id="PS51462">
    <property type="entry name" value="NUDIX"/>
    <property type="match status" value="1"/>
</dbReference>
<dbReference type="GO" id="GO:0016787">
    <property type="term" value="F:hydrolase activity"/>
    <property type="evidence" value="ECO:0007669"/>
    <property type="project" value="UniProtKB-KW"/>
</dbReference>
<keyword evidence="3 5" id="KW-0378">Hydrolase</keyword>
<dbReference type="PROSITE" id="PS00893">
    <property type="entry name" value="NUDIX_BOX"/>
    <property type="match status" value="1"/>
</dbReference>
<evidence type="ECO:0000256" key="4">
    <source>
        <dbReference type="ARBA" id="ARBA00022842"/>
    </source>
</evidence>
<accession>A0A8J3JFU8</accession>
<dbReference type="SUPFAM" id="SSF55811">
    <property type="entry name" value="Nudix"/>
    <property type="match status" value="1"/>
</dbReference>
<dbReference type="Pfam" id="PF00293">
    <property type="entry name" value="NUDIX"/>
    <property type="match status" value="1"/>
</dbReference>
<dbReference type="PANTHER" id="PTHR43046">
    <property type="entry name" value="GDP-MANNOSE MANNOSYL HYDROLASE"/>
    <property type="match status" value="1"/>
</dbReference>
<evidence type="ECO:0000256" key="3">
    <source>
        <dbReference type="ARBA" id="ARBA00022801"/>
    </source>
</evidence>
<proteinExistence type="inferred from homology"/>
<evidence type="ECO:0000259" key="7">
    <source>
        <dbReference type="PROSITE" id="PS51462"/>
    </source>
</evidence>
<dbReference type="InterPro" id="IPR000086">
    <property type="entry name" value="NUDIX_hydrolase_dom"/>
</dbReference>
<dbReference type="Proteomes" id="UP000612808">
    <property type="component" value="Unassembled WGS sequence"/>
</dbReference>
<name>A0A8J3JFU8_9ACTN</name>
<dbReference type="InterPro" id="IPR020084">
    <property type="entry name" value="NUDIX_hydrolase_CS"/>
</dbReference>
<evidence type="ECO:0000256" key="2">
    <source>
        <dbReference type="ARBA" id="ARBA00005582"/>
    </source>
</evidence>
<protein>
    <recommendedName>
        <fullName evidence="7">Nudix hydrolase domain-containing protein</fullName>
    </recommendedName>
</protein>
<keyword evidence="4" id="KW-0460">Magnesium</keyword>
<evidence type="ECO:0000313" key="9">
    <source>
        <dbReference type="Proteomes" id="UP000612808"/>
    </source>
</evidence>
<feature type="domain" description="Nudix hydrolase" evidence="7">
    <location>
        <begin position="7"/>
        <end position="169"/>
    </location>
</feature>
<comment type="cofactor">
    <cofactor evidence="1">
        <name>Mg(2+)</name>
        <dbReference type="ChEBI" id="CHEBI:18420"/>
    </cofactor>
</comment>
<comment type="caution">
    <text evidence="8">The sequence shown here is derived from an EMBL/GenBank/DDBJ whole genome shotgun (WGS) entry which is preliminary data.</text>
</comment>
<gene>
    <name evidence="8" type="ORF">Aru02nite_50070</name>
</gene>
<reference evidence="8" key="1">
    <citation type="submission" date="2021-01" db="EMBL/GenBank/DDBJ databases">
        <title>Whole genome shotgun sequence of Actinocatenispora rupis NBRC 107355.</title>
        <authorList>
            <person name="Komaki H."/>
            <person name="Tamura T."/>
        </authorList>
    </citation>
    <scope>NUCLEOTIDE SEQUENCE</scope>
    <source>
        <strain evidence="8">NBRC 107355</strain>
    </source>
</reference>
<dbReference type="PANTHER" id="PTHR43046:SF12">
    <property type="entry name" value="GDP-MANNOSE MANNOSYL HYDROLASE"/>
    <property type="match status" value="1"/>
</dbReference>
<evidence type="ECO:0000256" key="6">
    <source>
        <dbReference type="SAM" id="MobiDB-lite"/>
    </source>
</evidence>
<dbReference type="InterPro" id="IPR020476">
    <property type="entry name" value="Nudix_hydrolase"/>
</dbReference>
<evidence type="ECO:0000256" key="1">
    <source>
        <dbReference type="ARBA" id="ARBA00001946"/>
    </source>
</evidence>
<dbReference type="PRINTS" id="PR00502">
    <property type="entry name" value="NUDIXFAMILY"/>
</dbReference>
<sequence>MAQKGPYTRRSARILLVDDTDRVLLLRFRTPTSTGWVTPGGGVEAGETLAQAAVRELREEIGLATTPADLGGPVAVTAGRAELGGVAGLYRDDFYFLRVRPTPSTPAAKPRTSATNSPATAGGNPPTSPPPATSCTRTVWRHCSRTSSPAAGRRSPAYCPGARTPNHERGGAPGRS</sequence>